<evidence type="ECO:0000313" key="2">
    <source>
        <dbReference type="Proteomes" id="UP001061862"/>
    </source>
</evidence>
<proteinExistence type="predicted"/>
<dbReference type="EMBL" id="CP104964">
    <property type="protein sequence ID" value="UXN68110.1"/>
    <property type="molecule type" value="Genomic_DNA"/>
</dbReference>
<accession>A0ABY6C7L1</accession>
<dbReference type="Proteomes" id="UP001061862">
    <property type="component" value="Plasmid p_unnamed1"/>
</dbReference>
<keyword evidence="2" id="KW-1185">Reference proteome</keyword>
<keyword evidence="1" id="KW-0614">Plasmid</keyword>
<keyword evidence="1" id="KW-0808">Transferase</keyword>
<gene>
    <name evidence="1" type="ORF">N8A98_00925</name>
</gene>
<sequence length="266" mass="29228">MALTSLQKQVMAVIAANRSDTSYMAGGAVLNKDWFRLSDDLDIFHDTDEEIVATAKEDIAALESAGFKVSVDIIIYGVVECTVSRDGYDTILQWMSETRYRYFPLVRDPEWGVRLNTADLAINKVGAASSRSKARDYIDLITIDERYCPLGPLVLAASGKPPNYSPQRIIDEIRRRSLSLPAEDYLSVRGLPQDMTAVGIRDSLTAALDRAENYIHAADPELVGVLTVDQAGQPVEAAYPNEGVSLRRATDEAETVPTIPDETPGF</sequence>
<protein>
    <submittedName>
        <fullName evidence="1">Nucleotidyl transferase AbiEii/AbiGii toxin family protein</fullName>
    </submittedName>
</protein>
<evidence type="ECO:0000313" key="1">
    <source>
        <dbReference type="EMBL" id="UXN68110.1"/>
    </source>
</evidence>
<name>A0ABY6C7L1_9HYPH</name>
<organism evidence="1 2">
    <name type="scientific">Devosia neptuniae</name>
    <dbReference type="NCBI Taxonomy" id="191302"/>
    <lineage>
        <taxon>Bacteria</taxon>
        <taxon>Pseudomonadati</taxon>
        <taxon>Pseudomonadota</taxon>
        <taxon>Alphaproteobacteria</taxon>
        <taxon>Hyphomicrobiales</taxon>
        <taxon>Devosiaceae</taxon>
        <taxon>Devosia</taxon>
    </lineage>
</organism>
<dbReference type="GO" id="GO:0016740">
    <property type="term" value="F:transferase activity"/>
    <property type="evidence" value="ECO:0007669"/>
    <property type="project" value="UniProtKB-KW"/>
</dbReference>
<dbReference type="RefSeq" id="WP_113122278.1">
    <property type="nucleotide sequence ID" value="NZ_CP104964.1"/>
</dbReference>
<reference evidence="1 2" key="1">
    <citation type="submission" date="2022-09" db="EMBL/GenBank/DDBJ databases">
        <title>Interaction between co-microsymbionts with complementary sets of symbiotic genes in legume-rhizobium systems.</title>
        <authorList>
            <person name="Safronova V."/>
            <person name="Sazanova A."/>
            <person name="Afonin A."/>
            <person name="Chirak E."/>
        </authorList>
    </citation>
    <scope>NUCLEOTIDE SEQUENCE [LARGE SCALE GENOMIC DNA]</scope>
    <source>
        <strain evidence="1 2">A18/4-1</strain>
        <plasmid evidence="1 2">p_unnamed1</plasmid>
    </source>
</reference>
<geneLocation type="plasmid" evidence="1 2">
    <name>p_unnamed1</name>
</geneLocation>